<protein>
    <submittedName>
        <fullName evidence="2">N-glycosyltransferase</fullName>
    </submittedName>
</protein>
<dbReference type="EMBL" id="LR590463">
    <property type="protein sequence ID" value="VTP60571.1"/>
    <property type="molecule type" value="Genomic_DNA"/>
</dbReference>
<dbReference type="PANTHER" id="PTHR10859">
    <property type="entry name" value="GLYCOSYL TRANSFERASE"/>
    <property type="match status" value="1"/>
</dbReference>
<dbReference type="CDD" id="cd04179">
    <property type="entry name" value="DPM_DPG-synthase_like"/>
    <property type="match status" value="1"/>
</dbReference>
<organism evidence="2 3">
    <name type="scientific">Serratia rubidaea</name>
    <name type="common">Serratia marinorubra</name>
    <dbReference type="NCBI Taxonomy" id="61652"/>
    <lineage>
        <taxon>Bacteria</taxon>
        <taxon>Pseudomonadati</taxon>
        <taxon>Pseudomonadota</taxon>
        <taxon>Gammaproteobacteria</taxon>
        <taxon>Enterobacterales</taxon>
        <taxon>Yersiniaceae</taxon>
        <taxon>Serratia</taxon>
    </lineage>
</organism>
<evidence type="ECO:0000313" key="2">
    <source>
        <dbReference type="EMBL" id="VTP60571.1"/>
    </source>
</evidence>
<proteinExistence type="predicted"/>
<dbReference type="AlphaFoldDB" id="A0A4U9HC59"/>
<evidence type="ECO:0000313" key="3">
    <source>
        <dbReference type="Proteomes" id="UP000307968"/>
    </source>
</evidence>
<dbReference type="GO" id="GO:0016740">
    <property type="term" value="F:transferase activity"/>
    <property type="evidence" value="ECO:0007669"/>
    <property type="project" value="UniProtKB-KW"/>
</dbReference>
<gene>
    <name evidence="2" type="ORF">NCTC12971_01056</name>
</gene>
<dbReference type="Gene3D" id="3.90.550.10">
    <property type="entry name" value="Spore Coat Polysaccharide Biosynthesis Protein SpsA, Chain A"/>
    <property type="match status" value="1"/>
</dbReference>
<accession>A0A4U9HC59</accession>
<dbReference type="InterPro" id="IPR001173">
    <property type="entry name" value="Glyco_trans_2-like"/>
</dbReference>
<reference evidence="2 3" key="1">
    <citation type="submission" date="2019-05" db="EMBL/GenBank/DDBJ databases">
        <authorList>
            <consortium name="Pathogen Informatics"/>
        </authorList>
    </citation>
    <scope>NUCLEOTIDE SEQUENCE [LARGE SCALE GENOMIC DNA]</scope>
    <source>
        <strain evidence="2 3">NCTC12971</strain>
    </source>
</reference>
<dbReference type="SUPFAM" id="SSF53448">
    <property type="entry name" value="Nucleotide-diphospho-sugar transferases"/>
    <property type="match status" value="1"/>
</dbReference>
<dbReference type="InterPro" id="IPR029044">
    <property type="entry name" value="Nucleotide-diphossugar_trans"/>
</dbReference>
<dbReference type="Proteomes" id="UP000307968">
    <property type="component" value="Chromosome"/>
</dbReference>
<feature type="domain" description="Glycosyltransferase 2-like" evidence="1">
    <location>
        <begin position="11"/>
        <end position="146"/>
    </location>
</feature>
<name>A0A4U9HC59_SERRU</name>
<keyword evidence="2" id="KW-0808">Transferase</keyword>
<sequence length="617" mass="71016">MSLNNEFRPCLLVPCFNHGAMMADVLDQLAGYQLPCLVIDDGSDAATATELQRLAAQRPWVTLQRLEQNLGKGGAVSAGLQLAQQRGFSHALQLDADGQHQLSDIPAMLDEARRYPQALISGRPLYDASVPKARLYGRYITHFWVWLETLSFSLQDSMCGFRVYPLAETLALLNSRRLGQRMDFDTEVMVRLYWRGVPSRFLPTRVTYPADGISHFDALRDNLRISWMHTRLFLGMLPRIPRLLRQRRRLAEPQHWSAARERQGLWGIRLMLKVYKLFGRRAFQLLLYPVIGYFWLTGRAQRRASRDYLQRLRHFAQQRQRPLPQPLNSFRHFMRFGDAMLDKLASWQGELQGIRLVDRQRCQQQINSGKGTLILASHLGDIESCRALGELGAEVKVNALVFTEHAERFNQVMREVNPRANLNLIQVSSLGPETAMRLMDKLNAGEWVAIVGDRTSAGQYQRGEQPRVVWSEFLGQAAPFPQGPFVLAAALRCPVFLMFGLKQQGELRVYFEPFADPLPLPRGDRQRRCSRRWIAMRRGWSTTACWRRSTGLTFSISGTWRPLSRPHDRSLRHESARRSAFFPYGWRLPCRFTMSMQWAWSGTATTSAILKWRAKRC</sequence>
<evidence type="ECO:0000259" key="1">
    <source>
        <dbReference type="Pfam" id="PF00535"/>
    </source>
</evidence>
<dbReference type="PANTHER" id="PTHR10859:SF91">
    <property type="entry name" value="DOLICHYL-PHOSPHATE BETA-GLUCOSYLTRANSFERASE"/>
    <property type="match status" value="1"/>
</dbReference>
<dbReference type="GO" id="GO:0006487">
    <property type="term" value="P:protein N-linked glycosylation"/>
    <property type="evidence" value="ECO:0007669"/>
    <property type="project" value="TreeGrafter"/>
</dbReference>
<dbReference type="Pfam" id="PF00535">
    <property type="entry name" value="Glycos_transf_2"/>
    <property type="match status" value="1"/>
</dbReference>